<dbReference type="EMBL" id="WHYR01000019">
    <property type="protein sequence ID" value="MQL52298.1"/>
    <property type="molecule type" value="Genomic_DNA"/>
</dbReference>
<dbReference type="Pfam" id="PF05635">
    <property type="entry name" value="23S_rRNA_IVP"/>
    <property type="match status" value="1"/>
</dbReference>
<keyword evidence="2" id="KW-1185">Reference proteome</keyword>
<organism evidence="1 2">
    <name type="scientific">Desulfofundulus thermobenzoicus</name>
    <dbReference type="NCBI Taxonomy" id="29376"/>
    <lineage>
        <taxon>Bacteria</taxon>
        <taxon>Bacillati</taxon>
        <taxon>Bacillota</taxon>
        <taxon>Clostridia</taxon>
        <taxon>Eubacteriales</taxon>
        <taxon>Peptococcaceae</taxon>
        <taxon>Desulfofundulus</taxon>
    </lineage>
</organism>
<gene>
    <name evidence="1" type="ORF">GFC01_08445</name>
</gene>
<dbReference type="InterPro" id="IPR036583">
    <property type="entry name" value="23S_rRNA_IVS_sf"/>
</dbReference>
<reference evidence="1 2" key="1">
    <citation type="submission" date="2019-10" db="EMBL/GenBank/DDBJ databases">
        <title>Comparative genomics of sulfur disproportionating microorganisms.</title>
        <authorList>
            <person name="Ward L.M."/>
            <person name="Bertran E."/>
            <person name="Johnston D."/>
        </authorList>
    </citation>
    <scope>NUCLEOTIDE SEQUENCE [LARGE SCALE GENOMIC DNA]</scope>
    <source>
        <strain evidence="1 2">DSM 14055</strain>
    </source>
</reference>
<proteinExistence type="predicted"/>
<dbReference type="InterPro" id="IPR012657">
    <property type="entry name" value="23S_rRNA-intervening_sequence"/>
</dbReference>
<dbReference type="Gene3D" id="1.20.1440.60">
    <property type="entry name" value="23S rRNA-intervening sequence"/>
    <property type="match status" value="1"/>
</dbReference>
<dbReference type="AlphaFoldDB" id="A0A6N7IT74"/>
<evidence type="ECO:0000313" key="1">
    <source>
        <dbReference type="EMBL" id="MQL52298.1"/>
    </source>
</evidence>
<evidence type="ECO:0000313" key="2">
    <source>
        <dbReference type="Proteomes" id="UP000441717"/>
    </source>
</evidence>
<dbReference type="NCBIfam" id="TIGR02436">
    <property type="entry name" value="four helix bundle protein"/>
    <property type="match status" value="1"/>
</dbReference>
<protein>
    <submittedName>
        <fullName evidence="1">Four helix bundle protein</fullName>
    </submittedName>
</protein>
<dbReference type="Proteomes" id="UP000441717">
    <property type="component" value="Unassembled WGS sequence"/>
</dbReference>
<comment type="caution">
    <text evidence="1">The sequence shown here is derived from an EMBL/GenBank/DDBJ whole genome shotgun (WGS) entry which is preliminary data.</text>
</comment>
<dbReference type="SUPFAM" id="SSF158446">
    <property type="entry name" value="IVS-encoded protein-like"/>
    <property type="match status" value="1"/>
</dbReference>
<accession>A0A6N7IT74</accession>
<name>A0A6N7IT74_9FIRM</name>
<sequence length="51" mass="6133">MDWLKRFGDSAFSRDVVLRDQIRRAVVSVMSNIAEGFDRSRNREFIYFLFD</sequence>